<dbReference type="AlphaFoldDB" id="A0A386Z819"/>
<protein>
    <submittedName>
        <fullName evidence="2">Uncharacterized protein</fullName>
    </submittedName>
</protein>
<keyword evidence="3" id="KW-1185">Reference proteome</keyword>
<gene>
    <name evidence="2" type="ORF">D7D52_07975</name>
</gene>
<reference evidence="2 3" key="1">
    <citation type="submission" date="2018-09" db="EMBL/GenBank/DDBJ databases">
        <title>Nocardia yunnanensis sp. nov., an actinomycete isolated from a soil sample.</title>
        <authorList>
            <person name="Zhang J."/>
        </authorList>
    </citation>
    <scope>NUCLEOTIDE SEQUENCE [LARGE SCALE GENOMIC DNA]</scope>
    <source>
        <strain evidence="2 3">CFHS0054</strain>
    </source>
</reference>
<evidence type="ECO:0000313" key="2">
    <source>
        <dbReference type="EMBL" id="AYF73811.1"/>
    </source>
</evidence>
<keyword evidence="1" id="KW-0472">Membrane</keyword>
<dbReference type="Proteomes" id="UP000267164">
    <property type="component" value="Chromosome"/>
</dbReference>
<keyword evidence="1" id="KW-0812">Transmembrane</keyword>
<sequence length="137" mass="14437">MSATAASPRFVLWREVVFAYLAPALCAGAGGLITRQPGLMIAAVTSIAGTSAVVAFLLGMWLQHSQTGIAWLRHAAPAAVAATFGLGATALAAVIAELLLRTSWFAERIRIDVPLAAAVASTIVAWRWSSIHRKENQ</sequence>
<accession>A0A386Z819</accession>
<feature type="transmembrane region" description="Helical" evidence="1">
    <location>
        <begin position="12"/>
        <end position="33"/>
    </location>
</feature>
<organism evidence="2 3">
    <name type="scientific">Nocardia yunnanensis</name>
    <dbReference type="NCBI Taxonomy" id="2382165"/>
    <lineage>
        <taxon>Bacteria</taxon>
        <taxon>Bacillati</taxon>
        <taxon>Actinomycetota</taxon>
        <taxon>Actinomycetes</taxon>
        <taxon>Mycobacteriales</taxon>
        <taxon>Nocardiaceae</taxon>
        <taxon>Nocardia</taxon>
    </lineage>
</organism>
<dbReference type="EMBL" id="CP032568">
    <property type="protein sequence ID" value="AYF73811.1"/>
    <property type="molecule type" value="Genomic_DNA"/>
</dbReference>
<keyword evidence="1" id="KW-1133">Transmembrane helix</keyword>
<proteinExistence type="predicted"/>
<feature type="transmembrane region" description="Helical" evidence="1">
    <location>
        <begin position="39"/>
        <end position="62"/>
    </location>
</feature>
<dbReference type="KEGG" id="nyu:D7D52_07975"/>
<feature type="transmembrane region" description="Helical" evidence="1">
    <location>
        <begin position="74"/>
        <end position="99"/>
    </location>
</feature>
<name>A0A386Z819_9NOCA</name>
<evidence type="ECO:0000256" key="1">
    <source>
        <dbReference type="SAM" id="Phobius"/>
    </source>
</evidence>
<evidence type="ECO:0000313" key="3">
    <source>
        <dbReference type="Proteomes" id="UP000267164"/>
    </source>
</evidence>
<dbReference type="OrthoDB" id="2643490at2"/>